<evidence type="ECO:0000256" key="3">
    <source>
        <dbReference type="ARBA" id="ARBA00023015"/>
    </source>
</evidence>
<evidence type="ECO:0000256" key="6">
    <source>
        <dbReference type="PROSITE-ProRule" id="PRU00169"/>
    </source>
</evidence>
<protein>
    <submittedName>
        <fullName evidence="10">DNA-binding response regulator</fullName>
    </submittedName>
</protein>
<dbReference type="InterPro" id="IPR036388">
    <property type="entry name" value="WH-like_DNA-bd_sf"/>
</dbReference>
<dbReference type="Gene3D" id="6.10.250.690">
    <property type="match status" value="1"/>
</dbReference>
<proteinExistence type="predicted"/>
<dbReference type="Gene3D" id="3.40.50.2300">
    <property type="match status" value="1"/>
</dbReference>
<evidence type="ECO:0000256" key="4">
    <source>
        <dbReference type="ARBA" id="ARBA00023125"/>
    </source>
</evidence>
<dbReference type="Gene3D" id="1.10.10.10">
    <property type="entry name" value="Winged helix-like DNA-binding domain superfamily/Winged helix DNA-binding domain"/>
    <property type="match status" value="1"/>
</dbReference>
<dbReference type="GO" id="GO:0032993">
    <property type="term" value="C:protein-DNA complex"/>
    <property type="evidence" value="ECO:0007669"/>
    <property type="project" value="TreeGrafter"/>
</dbReference>
<dbReference type="Pfam" id="PF00486">
    <property type="entry name" value="Trans_reg_C"/>
    <property type="match status" value="1"/>
</dbReference>
<dbReference type="PROSITE" id="PS51755">
    <property type="entry name" value="OMPR_PHOB"/>
    <property type="match status" value="1"/>
</dbReference>
<dbReference type="CDD" id="cd17624">
    <property type="entry name" value="REC_OmpR_PmrA-like"/>
    <property type="match status" value="1"/>
</dbReference>
<dbReference type="GO" id="GO:0006355">
    <property type="term" value="P:regulation of DNA-templated transcription"/>
    <property type="evidence" value="ECO:0007669"/>
    <property type="project" value="InterPro"/>
</dbReference>
<gene>
    <name evidence="10" type="ORF">A2591_01740</name>
</gene>
<dbReference type="STRING" id="1802730.A2591_01740"/>
<keyword evidence="5" id="KW-0804">Transcription</keyword>
<dbReference type="SMART" id="SM00448">
    <property type="entry name" value="REC"/>
    <property type="match status" value="1"/>
</dbReference>
<feature type="domain" description="OmpR/PhoB-type" evidence="9">
    <location>
        <begin position="126"/>
        <end position="224"/>
    </location>
</feature>
<dbReference type="PANTHER" id="PTHR48111">
    <property type="entry name" value="REGULATOR OF RPOS"/>
    <property type="match status" value="1"/>
</dbReference>
<comment type="caution">
    <text evidence="10">The sequence shown here is derived from an EMBL/GenBank/DDBJ whole genome shotgun (WGS) entry which is preliminary data.</text>
</comment>
<evidence type="ECO:0000313" key="10">
    <source>
        <dbReference type="EMBL" id="OHA86266.1"/>
    </source>
</evidence>
<dbReference type="Proteomes" id="UP000178168">
    <property type="component" value="Unassembled WGS sequence"/>
</dbReference>
<organism evidence="10 11">
    <name type="scientific">Candidatus Yonathbacteria bacterium RIFOXYD1_FULL_52_36</name>
    <dbReference type="NCBI Taxonomy" id="1802730"/>
    <lineage>
        <taxon>Bacteria</taxon>
        <taxon>Candidatus Yonathiibacteriota</taxon>
    </lineage>
</organism>
<feature type="modified residue" description="4-aspartylphosphate" evidence="6">
    <location>
        <position position="53"/>
    </location>
</feature>
<dbReference type="Pfam" id="PF00072">
    <property type="entry name" value="Response_reg"/>
    <property type="match status" value="1"/>
</dbReference>
<sequence length="224" mass="25427">MKILVVEDEAKLAESIERGLNHKGYAVDVVSDGEKALTRMSIHRDDYDVVILDLMLPTMDGLTICKTARERGVTTPILVLTARNETETKVELLLAGADDYLVKPFSFDELCARIQALLRRPTEALPQVLHIDDIELNPNEHTVHRDGKEIPLTLKEFGLLEYFMRHPNQVINREDLLSHLWDFNYTSFSNVVDVHVKNLRRKLDAAGNAGILETIRGIGYRIRG</sequence>
<dbReference type="GO" id="GO:0000976">
    <property type="term" value="F:transcription cis-regulatory region binding"/>
    <property type="evidence" value="ECO:0007669"/>
    <property type="project" value="TreeGrafter"/>
</dbReference>
<dbReference type="FunFam" id="1.10.10.10:FF:000005">
    <property type="entry name" value="Two-component system response regulator"/>
    <property type="match status" value="1"/>
</dbReference>
<feature type="domain" description="Response regulatory" evidence="8">
    <location>
        <begin position="2"/>
        <end position="118"/>
    </location>
</feature>
<evidence type="ECO:0000256" key="1">
    <source>
        <dbReference type="ARBA" id="ARBA00022553"/>
    </source>
</evidence>
<evidence type="ECO:0000313" key="11">
    <source>
        <dbReference type="Proteomes" id="UP000178168"/>
    </source>
</evidence>
<dbReference type="SUPFAM" id="SSF52172">
    <property type="entry name" value="CheY-like"/>
    <property type="match status" value="1"/>
</dbReference>
<feature type="DNA-binding region" description="OmpR/PhoB-type" evidence="7">
    <location>
        <begin position="126"/>
        <end position="224"/>
    </location>
</feature>
<name>A0A1G2SMR7_9BACT</name>
<reference evidence="10 11" key="1">
    <citation type="journal article" date="2016" name="Nat. Commun.">
        <title>Thousands of microbial genomes shed light on interconnected biogeochemical processes in an aquifer system.</title>
        <authorList>
            <person name="Anantharaman K."/>
            <person name="Brown C.T."/>
            <person name="Hug L.A."/>
            <person name="Sharon I."/>
            <person name="Castelle C.J."/>
            <person name="Probst A.J."/>
            <person name="Thomas B.C."/>
            <person name="Singh A."/>
            <person name="Wilkins M.J."/>
            <person name="Karaoz U."/>
            <person name="Brodie E.L."/>
            <person name="Williams K.H."/>
            <person name="Hubbard S.S."/>
            <person name="Banfield J.F."/>
        </authorList>
    </citation>
    <scope>NUCLEOTIDE SEQUENCE [LARGE SCALE GENOMIC DNA]</scope>
</reference>
<keyword evidence="3" id="KW-0805">Transcription regulation</keyword>
<evidence type="ECO:0000256" key="2">
    <source>
        <dbReference type="ARBA" id="ARBA00023012"/>
    </source>
</evidence>
<evidence type="ECO:0000259" key="9">
    <source>
        <dbReference type="PROSITE" id="PS51755"/>
    </source>
</evidence>
<keyword evidence="2" id="KW-0902">Two-component regulatory system</keyword>
<dbReference type="GO" id="GO:0000156">
    <property type="term" value="F:phosphorelay response regulator activity"/>
    <property type="evidence" value="ECO:0007669"/>
    <property type="project" value="TreeGrafter"/>
</dbReference>
<evidence type="ECO:0000256" key="7">
    <source>
        <dbReference type="PROSITE-ProRule" id="PRU01091"/>
    </source>
</evidence>
<dbReference type="FunFam" id="3.40.50.2300:FF:000002">
    <property type="entry name" value="DNA-binding response regulator PhoP"/>
    <property type="match status" value="1"/>
</dbReference>
<dbReference type="InterPro" id="IPR001867">
    <property type="entry name" value="OmpR/PhoB-type_DNA-bd"/>
</dbReference>
<keyword evidence="1 6" id="KW-0597">Phosphoprotein</keyword>
<dbReference type="InterPro" id="IPR011006">
    <property type="entry name" value="CheY-like_superfamily"/>
</dbReference>
<dbReference type="CDD" id="cd00383">
    <property type="entry name" value="trans_reg_C"/>
    <property type="match status" value="1"/>
</dbReference>
<dbReference type="InterPro" id="IPR001789">
    <property type="entry name" value="Sig_transdc_resp-reg_receiver"/>
</dbReference>
<dbReference type="InterPro" id="IPR039420">
    <property type="entry name" value="WalR-like"/>
</dbReference>
<accession>A0A1G2SMR7</accession>
<dbReference type="PANTHER" id="PTHR48111:SF22">
    <property type="entry name" value="REGULATOR OF RPOS"/>
    <property type="match status" value="1"/>
</dbReference>
<dbReference type="EMBL" id="MHUZ01000005">
    <property type="protein sequence ID" value="OHA86266.1"/>
    <property type="molecule type" value="Genomic_DNA"/>
</dbReference>
<dbReference type="AlphaFoldDB" id="A0A1G2SMR7"/>
<dbReference type="GO" id="GO:0005829">
    <property type="term" value="C:cytosol"/>
    <property type="evidence" value="ECO:0007669"/>
    <property type="project" value="TreeGrafter"/>
</dbReference>
<evidence type="ECO:0000259" key="8">
    <source>
        <dbReference type="PROSITE" id="PS50110"/>
    </source>
</evidence>
<dbReference type="SMART" id="SM00862">
    <property type="entry name" value="Trans_reg_C"/>
    <property type="match status" value="1"/>
</dbReference>
<evidence type="ECO:0000256" key="5">
    <source>
        <dbReference type="ARBA" id="ARBA00023163"/>
    </source>
</evidence>
<dbReference type="PROSITE" id="PS50110">
    <property type="entry name" value="RESPONSE_REGULATORY"/>
    <property type="match status" value="1"/>
</dbReference>
<keyword evidence="4 7" id="KW-0238">DNA-binding</keyword>